<dbReference type="Proteomes" id="UP001160148">
    <property type="component" value="Unassembled WGS sequence"/>
</dbReference>
<organism evidence="1 2">
    <name type="scientific">Macrosiphum euphorbiae</name>
    <name type="common">potato aphid</name>
    <dbReference type="NCBI Taxonomy" id="13131"/>
    <lineage>
        <taxon>Eukaryota</taxon>
        <taxon>Metazoa</taxon>
        <taxon>Ecdysozoa</taxon>
        <taxon>Arthropoda</taxon>
        <taxon>Hexapoda</taxon>
        <taxon>Insecta</taxon>
        <taxon>Pterygota</taxon>
        <taxon>Neoptera</taxon>
        <taxon>Paraneoptera</taxon>
        <taxon>Hemiptera</taxon>
        <taxon>Sternorrhyncha</taxon>
        <taxon>Aphidomorpha</taxon>
        <taxon>Aphidoidea</taxon>
        <taxon>Aphididae</taxon>
        <taxon>Macrosiphini</taxon>
        <taxon>Macrosiphum</taxon>
    </lineage>
</organism>
<gene>
    <name evidence="1" type="ORF">MEUPH1_LOCUS22918</name>
</gene>
<proteinExistence type="predicted"/>
<dbReference type="AlphaFoldDB" id="A0AAV0XKE6"/>
<name>A0AAV0XKE6_9HEMI</name>
<protein>
    <submittedName>
        <fullName evidence="1">Uncharacterized protein</fullName>
    </submittedName>
</protein>
<keyword evidence="2" id="KW-1185">Reference proteome</keyword>
<evidence type="ECO:0000313" key="2">
    <source>
        <dbReference type="Proteomes" id="UP001160148"/>
    </source>
</evidence>
<reference evidence="1 2" key="1">
    <citation type="submission" date="2023-01" db="EMBL/GenBank/DDBJ databases">
        <authorList>
            <person name="Whitehead M."/>
        </authorList>
    </citation>
    <scope>NUCLEOTIDE SEQUENCE [LARGE SCALE GENOMIC DNA]</scope>
</reference>
<sequence>MFVIQGNVHNAVLFAGVQSHKKSNGYSVVLDGKFHTQGISKSTDVDLRRHAFAENHREHKPVRLEVRSAYGTKNASSLLRGRLSRMYVYIACVRLHRYFA</sequence>
<dbReference type="EMBL" id="CARXXK010000005">
    <property type="protein sequence ID" value="CAI6368581.1"/>
    <property type="molecule type" value="Genomic_DNA"/>
</dbReference>
<accession>A0AAV0XKE6</accession>
<comment type="caution">
    <text evidence="1">The sequence shown here is derived from an EMBL/GenBank/DDBJ whole genome shotgun (WGS) entry which is preliminary data.</text>
</comment>
<evidence type="ECO:0000313" key="1">
    <source>
        <dbReference type="EMBL" id="CAI6368581.1"/>
    </source>
</evidence>